<dbReference type="Proteomes" id="UP000182379">
    <property type="component" value="Unassembled WGS sequence"/>
</dbReference>
<dbReference type="InterPro" id="IPR051611">
    <property type="entry name" value="ECF_transporter_component"/>
</dbReference>
<dbReference type="Pfam" id="PF02361">
    <property type="entry name" value="CbiQ"/>
    <property type="match status" value="1"/>
</dbReference>
<dbReference type="CDD" id="cd16914">
    <property type="entry name" value="EcfT"/>
    <property type="match status" value="1"/>
</dbReference>
<dbReference type="OMA" id="LKPIIWI"/>
<keyword evidence="5 9" id="KW-1003">Cell membrane</keyword>
<evidence type="ECO:0000256" key="5">
    <source>
        <dbReference type="ARBA" id="ARBA00022475"/>
    </source>
</evidence>
<dbReference type="GO" id="GO:0022857">
    <property type="term" value="F:transmembrane transporter activity"/>
    <property type="evidence" value="ECO:0007669"/>
    <property type="project" value="UniProtKB-UniRule"/>
</dbReference>
<dbReference type="GeneID" id="78334104"/>
<evidence type="ECO:0000256" key="2">
    <source>
        <dbReference type="ARBA" id="ARBA00005660"/>
    </source>
</evidence>
<comment type="caution">
    <text evidence="10">The sequence shown here is derived from an EMBL/GenBank/DDBJ whole genome shotgun (WGS) entry which is preliminary data.</text>
</comment>
<name>A0A1H2X810_ACIFE</name>
<dbReference type="InterPro" id="IPR024919">
    <property type="entry name" value="EcfT"/>
</dbReference>
<evidence type="ECO:0000256" key="1">
    <source>
        <dbReference type="ARBA" id="ARBA00004651"/>
    </source>
</evidence>
<dbReference type="SMR" id="A0A1H2X810"/>
<evidence type="ECO:0000313" key="10">
    <source>
        <dbReference type="EMBL" id="SDW89052.1"/>
    </source>
</evidence>
<feature type="transmembrane region" description="Helical" evidence="9">
    <location>
        <begin position="29"/>
        <end position="53"/>
    </location>
</feature>
<evidence type="ECO:0000313" key="11">
    <source>
        <dbReference type="Proteomes" id="UP000182379"/>
    </source>
</evidence>
<comment type="subunit">
    <text evidence="9">Forms a stable energy-coupling factor (ECF) transporter complex composed of 2 membrane-embedded substrate-binding proteins (S component), 2 ATP-binding proteins (A component) and 2 transmembrane proteins (T component).</text>
</comment>
<keyword evidence="6 9" id="KW-0812">Transmembrane</keyword>
<dbReference type="InterPro" id="IPR003339">
    <property type="entry name" value="ABC/ECF_trnsptr_transmembrane"/>
</dbReference>
<evidence type="ECO:0000256" key="6">
    <source>
        <dbReference type="ARBA" id="ARBA00022692"/>
    </source>
</evidence>
<dbReference type="PANTHER" id="PTHR34857">
    <property type="entry name" value="SLL0384 PROTEIN"/>
    <property type="match status" value="1"/>
</dbReference>
<organism evidence="10 11">
    <name type="scientific">Acidaminococcus fermentans</name>
    <dbReference type="NCBI Taxonomy" id="905"/>
    <lineage>
        <taxon>Bacteria</taxon>
        <taxon>Bacillati</taxon>
        <taxon>Bacillota</taxon>
        <taxon>Negativicutes</taxon>
        <taxon>Acidaminococcales</taxon>
        <taxon>Acidaminococcaceae</taxon>
        <taxon>Acidaminococcus</taxon>
    </lineage>
</organism>
<feature type="transmembrane region" description="Helical" evidence="9">
    <location>
        <begin position="156"/>
        <end position="174"/>
    </location>
</feature>
<proteinExistence type="inferred from homology"/>
<dbReference type="EMBL" id="FNOP01000008">
    <property type="protein sequence ID" value="SDW89052.1"/>
    <property type="molecule type" value="Genomic_DNA"/>
</dbReference>
<evidence type="ECO:0000256" key="8">
    <source>
        <dbReference type="ARBA" id="ARBA00023136"/>
    </source>
</evidence>
<keyword evidence="4 9" id="KW-0813">Transport</keyword>
<evidence type="ECO:0000256" key="9">
    <source>
        <dbReference type="HAMAP-Rule" id="MF_01461"/>
    </source>
</evidence>
<keyword evidence="8 9" id="KW-0472">Membrane</keyword>
<keyword evidence="7 9" id="KW-1133">Transmembrane helix</keyword>
<dbReference type="AlphaFoldDB" id="A0A1H2X810"/>
<evidence type="ECO:0000256" key="3">
    <source>
        <dbReference type="ARBA" id="ARBA00014042"/>
    </source>
</evidence>
<protein>
    <recommendedName>
        <fullName evidence="3 9">Energy-coupling factor transporter transmembrane protein EcfT</fullName>
        <shortName evidence="9">ECF transporter T component EcfT</shortName>
    </recommendedName>
</protein>
<accession>A0A1H2X810</accession>
<dbReference type="PANTHER" id="PTHR34857:SF2">
    <property type="entry name" value="SLL0384 PROTEIN"/>
    <property type="match status" value="1"/>
</dbReference>
<dbReference type="HAMAP" id="MF_01461">
    <property type="entry name" value="EcfT"/>
    <property type="match status" value="1"/>
</dbReference>
<feature type="transmembrane region" description="Helical" evidence="9">
    <location>
        <begin position="246"/>
        <end position="266"/>
    </location>
</feature>
<dbReference type="RefSeq" id="WP_012937746.1">
    <property type="nucleotide sequence ID" value="NZ_CAMEFB010000027.1"/>
</dbReference>
<sequence length="268" mass="29890">MLTDITLGQYYPGNSCIHRLDPRTKILAVLFYMVMVFLANSPLSYGILIGFIVLGAALAKLPAGLLLRSIKPLWIIILLTMVIHFVTDPGEALWHWKFITVTREGIVLGVKMSLRLVLLLLVSSLMTFTTSPIVLTDGIESLLRPFKKIGVPAHELAMMMTIALRFIPTLLEETDRIMKAQMSRGADFSSGNIMKRAKNMLPILIPLFISSFRRADELALAMEARCYRGGEGRTRMHELVYGKADALTGLVMLALFVLLAFLRWGIPA</sequence>
<feature type="transmembrane region" description="Helical" evidence="9">
    <location>
        <begin position="73"/>
        <end position="96"/>
    </location>
</feature>
<dbReference type="GO" id="GO:0005886">
    <property type="term" value="C:plasma membrane"/>
    <property type="evidence" value="ECO:0007669"/>
    <property type="project" value="UniProtKB-SubCell"/>
</dbReference>
<comment type="function">
    <text evidence="9">Transmembrane (T) component of an energy-coupling factor (ECF) ABC-transporter complex. Unlike classic ABC transporters this ECF transporter provides the energy necessary to transport a number of different substrates.</text>
</comment>
<gene>
    <name evidence="9" type="primary">ecfT</name>
    <name evidence="10" type="ORF">SAMN05216495_10825</name>
</gene>
<feature type="transmembrane region" description="Helical" evidence="9">
    <location>
        <begin position="116"/>
        <end position="136"/>
    </location>
</feature>
<comment type="similarity">
    <text evidence="2 9">Belongs to the energy-coupling factor EcfT family.</text>
</comment>
<evidence type="ECO:0000256" key="4">
    <source>
        <dbReference type="ARBA" id="ARBA00022448"/>
    </source>
</evidence>
<comment type="subcellular location">
    <subcellularLocation>
        <location evidence="1 9">Cell membrane</location>
        <topology evidence="1 9">Multi-pass membrane protein</topology>
    </subcellularLocation>
</comment>
<evidence type="ECO:0000256" key="7">
    <source>
        <dbReference type="ARBA" id="ARBA00022989"/>
    </source>
</evidence>
<reference evidence="10 11" key="1">
    <citation type="submission" date="2016-10" db="EMBL/GenBank/DDBJ databases">
        <authorList>
            <person name="Varghese N."/>
            <person name="Submissions S."/>
        </authorList>
    </citation>
    <scope>NUCLEOTIDE SEQUENCE [LARGE SCALE GENOMIC DNA]</scope>
    <source>
        <strain evidence="10 11">WCC6</strain>
    </source>
</reference>